<sequence>MKIHRQNNRCNISGIKIKELRLNAGYSQEALAALLQLEGLNVNQKAISRIESGDRVVADFELQYFAEVFHVPVTELLMFEKN</sequence>
<dbReference type="SMART" id="SM00530">
    <property type="entry name" value="HTH_XRE"/>
    <property type="match status" value="1"/>
</dbReference>
<reference evidence="2 3" key="1">
    <citation type="submission" date="2021-10" db="EMBL/GenBank/DDBJ databases">
        <title>Anaerobic single-cell dispensing facilitates the cultivation of human gut bacteria.</title>
        <authorList>
            <person name="Afrizal A."/>
        </authorList>
    </citation>
    <scope>NUCLEOTIDE SEQUENCE [LARGE SCALE GENOMIC DNA]</scope>
    <source>
        <strain evidence="2 3">CLA-AA-H200</strain>
    </source>
</reference>
<comment type="caution">
    <text evidence="2">The sequence shown here is derived from an EMBL/GenBank/DDBJ whole genome shotgun (WGS) entry which is preliminary data.</text>
</comment>
<dbReference type="Pfam" id="PF01381">
    <property type="entry name" value="HTH_3"/>
    <property type="match status" value="1"/>
</dbReference>
<dbReference type="InterPro" id="IPR010982">
    <property type="entry name" value="Lambda_DNA-bd_dom_sf"/>
</dbReference>
<dbReference type="SUPFAM" id="SSF47413">
    <property type="entry name" value="lambda repressor-like DNA-binding domains"/>
    <property type="match status" value="1"/>
</dbReference>
<dbReference type="Proteomes" id="UP001198151">
    <property type="component" value="Unassembled WGS sequence"/>
</dbReference>
<dbReference type="CDD" id="cd00093">
    <property type="entry name" value="HTH_XRE"/>
    <property type="match status" value="1"/>
</dbReference>
<dbReference type="InterPro" id="IPR001387">
    <property type="entry name" value="Cro/C1-type_HTH"/>
</dbReference>
<evidence type="ECO:0000259" key="1">
    <source>
        <dbReference type="PROSITE" id="PS50943"/>
    </source>
</evidence>
<dbReference type="Gene3D" id="1.10.260.40">
    <property type="entry name" value="lambda repressor-like DNA-binding domains"/>
    <property type="match status" value="1"/>
</dbReference>
<evidence type="ECO:0000313" key="2">
    <source>
        <dbReference type="EMBL" id="MCC2255565.1"/>
    </source>
</evidence>
<name>A0ABS8FZU5_9FIRM</name>
<organism evidence="2 3">
    <name type="scientific">Ruminococcus turbiniformis</name>
    <dbReference type="NCBI Taxonomy" id="2881258"/>
    <lineage>
        <taxon>Bacteria</taxon>
        <taxon>Bacillati</taxon>
        <taxon>Bacillota</taxon>
        <taxon>Clostridia</taxon>
        <taxon>Eubacteriales</taxon>
        <taxon>Oscillospiraceae</taxon>
        <taxon>Ruminococcus</taxon>
    </lineage>
</organism>
<dbReference type="RefSeq" id="WP_227708598.1">
    <property type="nucleotide sequence ID" value="NZ_JAJEQX010000029.1"/>
</dbReference>
<protein>
    <submittedName>
        <fullName evidence="2">Helix-turn-helix domain-containing protein</fullName>
    </submittedName>
</protein>
<gene>
    <name evidence="2" type="ORF">LKD70_14265</name>
</gene>
<evidence type="ECO:0000313" key="3">
    <source>
        <dbReference type="Proteomes" id="UP001198151"/>
    </source>
</evidence>
<proteinExistence type="predicted"/>
<dbReference type="PROSITE" id="PS50943">
    <property type="entry name" value="HTH_CROC1"/>
    <property type="match status" value="1"/>
</dbReference>
<feature type="domain" description="HTH cro/C1-type" evidence="1">
    <location>
        <begin position="17"/>
        <end position="76"/>
    </location>
</feature>
<dbReference type="EMBL" id="JAJEQX010000029">
    <property type="protein sequence ID" value="MCC2255565.1"/>
    <property type="molecule type" value="Genomic_DNA"/>
</dbReference>
<keyword evidence="3" id="KW-1185">Reference proteome</keyword>
<accession>A0ABS8FZU5</accession>